<evidence type="ECO:0000313" key="2">
    <source>
        <dbReference type="EMBL" id="CAE2292584.1"/>
    </source>
</evidence>
<dbReference type="AlphaFoldDB" id="A0A6U5YV40"/>
<accession>A0A6U5YV40</accession>
<feature type="region of interest" description="Disordered" evidence="1">
    <location>
        <begin position="227"/>
        <end position="253"/>
    </location>
</feature>
<gene>
    <name evidence="2" type="ORF">GTHE00462_LOCUS11846</name>
    <name evidence="3" type="ORF">GTHE00462_LOCUS11848</name>
</gene>
<evidence type="ECO:0000313" key="3">
    <source>
        <dbReference type="EMBL" id="CAE2292586.1"/>
    </source>
</evidence>
<reference evidence="2" key="1">
    <citation type="submission" date="2021-01" db="EMBL/GenBank/DDBJ databases">
        <authorList>
            <person name="Corre E."/>
            <person name="Pelletier E."/>
            <person name="Niang G."/>
            <person name="Scheremetjew M."/>
            <person name="Finn R."/>
            <person name="Kale V."/>
            <person name="Holt S."/>
            <person name="Cochrane G."/>
            <person name="Meng A."/>
            <person name="Brown T."/>
            <person name="Cohen L."/>
        </authorList>
    </citation>
    <scope>NUCLEOTIDE SEQUENCE</scope>
    <source>
        <strain evidence="2">CCMP 2712</strain>
    </source>
</reference>
<dbReference type="EMBL" id="HBKN01015210">
    <property type="protein sequence ID" value="CAE2292584.1"/>
    <property type="molecule type" value="Transcribed_RNA"/>
</dbReference>
<organism evidence="2">
    <name type="scientific">Guillardia theta</name>
    <name type="common">Cryptophyte</name>
    <name type="synonym">Cryptomonas phi</name>
    <dbReference type="NCBI Taxonomy" id="55529"/>
    <lineage>
        <taxon>Eukaryota</taxon>
        <taxon>Cryptophyceae</taxon>
        <taxon>Pyrenomonadales</taxon>
        <taxon>Geminigeraceae</taxon>
        <taxon>Guillardia</taxon>
    </lineage>
</organism>
<sequence length="694" mass="75810">MRPDRSTAPPSEGSKRRWSAWYLKKQRVGFGKRLWIFLSLVFVLLFPLSNEERAAVNAHVNSGSGLAFSQIRCLLKHERARGRPVFQLPLVKTDRIEKSRRAIHSPSMVAGYARNADDGSGMSFGSRRWFLFPLKYEAQADVAKVKPPVKQKIKSASRNNTQPEMQKKATSGKKATKFLLEGVISLGLAAQSMLGNSSQAVETSEVSDVSTSDLLEDVAARNVTKEEGIRGDAAPSNAQVPTNSVTTPESKDAPWQYTWTPEKGDYWAYELGYRLSSSAVSTIASALDYARGKISVSDSNEIKNAAGSNQTAGAPLLLSTELLEKDKDENTTAVLNRVLDAVRSTNAAGPSLAREGAASVNDSLVEANSILEAAPQNERRSKREEFFHFMQNLAFWQMEFWKAEEPGNLSLSERNRTDLLSDQEERVLEAWKEAEAFIKEEKVMNSSSELAGSVLFQGLLADSINGDGLKESNASAIDGLTGVAKDEVQDLFVGLFEGMSPVSSSLPSKLDAADLLQTDSSEPEASPATGGTQSFALASSSSGSLADAVVRLFKSVGLDSAAYEQKLEEAKVTLLQSIGVGSKGPLDEYSPDWQQAPKFDMSLAAVMAHYAFESYNYPVDGRWEEHLDGTRTCYLSPDIVRSLYDGIICMKIAKLRQSAHADDKSGEELDLTRRLVKLTTDKAQVEHREASGCQ</sequence>
<feature type="region of interest" description="Disordered" evidence="1">
    <location>
        <begin position="148"/>
        <end position="172"/>
    </location>
</feature>
<name>A0A6U5YV40_GUITH</name>
<proteinExistence type="predicted"/>
<dbReference type="EMBL" id="HBKN01015212">
    <property type="protein sequence ID" value="CAE2292586.1"/>
    <property type="molecule type" value="Transcribed_RNA"/>
</dbReference>
<feature type="compositionally biased region" description="Polar residues" evidence="1">
    <location>
        <begin position="236"/>
        <end position="248"/>
    </location>
</feature>
<evidence type="ECO:0000256" key="1">
    <source>
        <dbReference type="SAM" id="MobiDB-lite"/>
    </source>
</evidence>
<protein>
    <submittedName>
        <fullName evidence="2">Uncharacterized protein</fullName>
    </submittedName>
</protein>